<protein>
    <submittedName>
        <fullName evidence="2">Uncharacterized protein</fullName>
    </submittedName>
</protein>
<gene>
    <name evidence="2" type="ORF">SARC_00275</name>
</gene>
<dbReference type="EMBL" id="KQ241603">
    <property type="protein sequence ID" value="KNC87646.1"/>
    <property type="molecule type" value="Genomic_DNA"/>
</dbReference>
<keyword evidence="3" id="KW-1185">Reference proteome</keyword>
<dbReference type="AlphaFoldDB" id="A0A0L0GFN3"/>
<name>A0A0L0GFN3_9EUKA</name>
<reference evidence="2 3" key="1">
    <citation type="submission" date="2011-02" db="EMBL/GenBank/DDBJ databases">
        <title>The Genome Sequence of Sphaeroforma arctica JP610.</title>
        <authorList>
            <consortium name="The Broad Institute Genome Sequencing Platform"/>
            <person name="Russ C."/>
            <person name="Cuomo C."/>
            <person name="Young S.K."/>
            <person name="Zeng Q."/>
            <person name="Gargeya S."/>
            <person name="Alvarado L."/>
            <person name="Berlin A."/>
            <person name="Chapman S.B."/>
            <person name="Chen Z."/>
            <person name="Freedman E."/>
            <person name="Gellesch M."/>
            <person name="Goldberg J."/>
            <person name="Griggs A."/>
            <person name="Gujja S."/>
            <person name="Heilman E."/>
            <person name="Heiman D."/>
            <person name="Howarth C."/>
            <person name="Mehta T."/>
            <person name="Neiman D."/>
            <person name="Pearson M."/>
            <person name="Roberts A."/>
            <person name="Saif S."/>
            <person name="Shea T."/>
            <person name="Shenoy N."/>
            <person name="Sisk P."/>
            <person name="Stolte C."/>
            <person name="Sykes S."/>
            <person name="White J."/>
            <person name="Yandava C."/>
            <person name="Burger G."/>
            <person name="Gray M.W."/>
            <person name="Holland P.W.H."/>
            <person name="King N."/>
            <person name="Lang F.B.F."/>
            <person name="Roger A.J."/>
            <person name="Ruiz-Trillo I."/>
            <person name="Haas B."/>
            <person name="Nusbaum C."/>
            <person name="Birren B."/>
        </authorList>
    </citation>
    <scope>NUCLEOTIDE SEQUENCE [LARGE SCALE GENOMIC DNA]</scope>
    <source>
        <strain evidence="2 3">JP610</strain>
    </source>
</reference>
<dbReference type="Proteomes" id="UP000054560">
    <property type="component" value="Unassembled WGS sequence"/>
</dbReference>
<feature type="compositionally biased region" description="Polar residues" evidence="1">
    <location>
        <begin position="10"/>
        <end position="19"/>
    </location>
</feature>
<feature type="compositionally biased region" description="Basic residues" evidence="1">
    <location>
        <begin position="166"/>
        <end position="176"/>
    </location>
</feature>
<dbReference type="GeneID" id="25900779"/>
<evidence type="ECO:0000313" key="3">
    <source>
        <dbReference type="Proteomes" id="UP000054560"/>
    </source>
</evidence>
<feature type="region of interest" description="Disordered" evidence="1">
    <location>
        <begin position="1"/>
        <end position="60"/>
    </location>
</feature>
<feature type="compositionally biased region" description="Polar residues" evidence="1">
    <location>
        <begin position="47"/>
        <end position="57"/>
    </location>
</feature>
<organism evidence="2 3">
    <name type="scientific">Sphaeroforma arctica JP610</name>
    <dbReference type="NCBI Taxonomy" id="667725"/>
    <lineage>
        <taxon>Eukaryota</taxon>
        <taxon>Ichthyosporea</taxon>
        <taxon>Ichthyophonida</taxon>
        <taxon>Sphaeroforma</taxon>
    </lineage>
</organism>
<sequence>MSKREGNHGAVSQNGTGKTTEAFRKNARSSMVYSCPKISSERRTQRRLSCQDRSSWDTPHLSAKVDVDNNWHQRRESVRVWSHGVLNARDRTRVNLAEYLRDIGNSDRYQIPSEQGILREVFLTHQRQTSIPPTPPHEGQAQGVTLARRQEARQAADRGATTTTRPLKHPKQRRRESKQDKERQSTSQQLMRQQQELLERY</sequence>
<evidence type="ECO:0000313" key="2">
    <source>
        <dbReference type="EMBL" id="KNC87646.1"/>
    </source>
</evidence>
<dbReference type="RefSeq" id="XP_014161548.1">
    <property type="nucleotide sequence ID" value="XM_014306073.1"/>
</dbReference>
<accession>A0A0L0GFN3</accession>
<proteinExistence type="predicted"/>
<feature type="compositionally biased region" description="Low complexity" evidence="1">
    <location>
        <begin position="185"/>
        <end position="201"/>
    </location>
</feature>
<evidence type="ECO:0000256" key="1">
    <source>
        <dbReference type="SAM" id="MobiDB-lite"/>
    </source>
</evidence>
<feature type="region of interest" description="Disordered" evidence="1">
    <location>
        <begin position="128"/>
        <end position="201"/>
    </location>
</feature>